<evidence type="ECO:0000313" key="6">
    <source>
        <dbReference type="EMBL" id="AYO31330.1"/>
    </source>
</evidence>
<keyword evidence="2 6" id="KW-0456">Lyase</keyword>
<dbReference type="PANTHER" id="PTHR43641:SF2">
    <property type="entry name" value="DEHYDRATASE YBIW-RELATED"/>
    <property type="match status" value="1"/>
</dbReference>
<keyword evidence="6" id="KW-0670">Pyruvate</keyword>
<dbReference type="AlphaFoldDB" id="A0A3G2R7B0"/>
<protein>
    <submittedName>
        <fullName evidence="6">Pyruvate formate-lyase</fullName>
    </submittedName>
</protein>
<evidence type="ECO:0000259" key="5">
    <source>
        <dbReference type="PROSITE" id="PS51554"/>
    </source>
</evidence>
<dbReference type="KEGG" id="bacg:D2962_12630"/>
<dbReference type="Pfam" id="PF02901">
    <property type="entry name" value="PFL-like"/>
    <property type="match status" value="1"/>
</dbReference>
<evidence type="ECO:0000259" key="4">
    <source>
        <dbReference type="PROSITE" id="PS51149"/>
    </source>
</evidence>
<dbReference type="RefSeq" id="WP_122015169.1">
    <property type="nucleotide sequence ID" value="NZ_CP033169.1"/>
</dbReference>
<keyword evidence="1 3" id="KW-0556">Organic radical</keyword>
<dbReference type="EMBL" id="CP033169">
    <property type="protein sequence ID" value="AYO31330.1"/>
    <property type="molecule type" value="Genomic_DNA"/>
</dbReference>
<dbReference type="Gene3D" id="3.20.70.20">
    <property type="match status" value="1"/>
</dbReference>
<reference evidence="6 7" key="1">
    <citation type="submission" date="2018-10" db="EMBL/GenBank/DDBJ databases">
        <authorList>
            <person name="Zhang X."/>
        </authorList>
    </citation>
    <scope>NUCLEOTIDE SEQUENCE [LARGE SCALE GENOMIC DNA]</scope>
    <source>
        <strain evidence="6 7">SK-G1</strain>
    </source>
</reference>
<dbReference type="InterPro" id="IPR004184">
    <property type="entry name" value="PFL_dom"/>
</dbReference>
<dbReference type="SUPFAM" id="SSF51998">
    <property type="entry name" value="PFL-like glycyl radical enzymes"/>
    <property type="match status" value="1"/>
</dbReference>
<dbReference type="Pfam" id="PF01228">
    <property type="entry name" value="Gly_radical"/>
    <property type="match status" value="1"/>
</dbReference>
<feature type="domain" description="PFL" evidence="5">
    <location>
        <begin position="1"/>
        <end position="562"/>
    </location>
</feature>
<accession>A0A3G2R7B0</accession>
<dbReference type="GO" id="GO:0005829">
    <property type="term" value="C:cytosol"/>
    <property type="evidence" value="ECO:0007669"/>
    <property type="project" value="TreeGrafter"/>
</dbReference>
<keyword evidence="7" id="KW-1185">Reference proteome</keyword>
<feature type="modified residue" description="Glycine radical" evidence="3">
    <location>
        <position position="665"/>
    </location>
</feature>
<evidence type="ECO:0000256" key="2">
    <source>
        <dbReference type="ARBA" id="ARBA00023239"/>
    </source>
</evidence>
<evidence type="ECO:0000256" key="1">
    <source>
        <dbReference type="ARBA" id="ARBA00022818"/>
    </source>
</evidence>
<proteinExistence type="predicted"/>
<evidence type="ECO:0000313" key="7">
    <source>
        <dbReference type="Proteomes" id="UP000280960"/>
    </source>
</evidence>
<dbReference type="PROSITE" id="PS51554">
    <property type="entry name" value="PFL"/>
    <property type="match status" value="1"/>
</dbReference>
<dbReference type="PROSITE" id="PS51149">
    <property type="entry name" value="GLY_RADICAL_2"/>
    <property type="match status" value="1"/>
</dbReference>
<gene>
    <name evidence="6" type="ORF">D2962_12630</name>
</gene>
<dbReference type="Proteomes" id="UP000280960">
    <property type="component" value="Chromosome"/>
</dbReference>
<dbReference type="InterPro" id="IPR001150">
    <property type="entry name" value="Gly_radical"/>
</dbReference>
<sequence length="689" mass="78861">MNRRIEKMLGNILNKKHHQYRQDIPPTVFTRFTEELAAANLSDIQRAARRLRWVLEMEKPIIMEDEKIVFMRTMPKIPEIFTPDEWREIKKNHYIHELGKVCNISPNYATTIKLGLWTHRNEAIQALEVTEDAKGREFLQAVIDSIDAVLQLTERYAEEAERVGNKEVAEILRRVPKYGATTFHEALQSFRILHFTLWASFNYHNTVGRFDQYMYPYLKADLDAGRLNLDQAFELLEEFFLTFNKDSDLYPGMQQGDNGQSMVLGGVDENGNDAYNILSEMCLKASLELKLIDPKINLRVNKKTDLKLYELGTLLTKQGLGFPQYSNDDVVIPGLLDKGYTLEDARNYVVAACWEFIIPAVGMDIPNIGALSYLRVVEKVIHESLKECKDFDSLMEQVKKEIQSEVDEEINKFKDIYMEPAPFMSILMDGCIKNARDISHGARYNNYGLHGTGLANAADSLAAIKKFVFEEKTVKPEDIINAINENYDGYEDLWAKLKYEAPKMGNDDDYVDNIAVQLVDMFANSLKDKTNDRGGCYRAGTGSAMYYVWHGKELNASPDGRKKGEFLSANYSPSLNIKTKGPVSIIRSFVKPNLKAAINGGPLTIEIHDTVFRSDENITKVAMLVKTFMDMGGHQLQINTLNKETLLEAQKKPELYRNLIVRVWGWSGYFVELDKEYQDHIIQRAELKI</sequence>
<evidence type="ECO:0000256" key="3">
    <source>
        <dbReference type="PROSITE-ProRule" id="PRU00493"/>
    </source>
</evidence>
<feature type="domain" description="Glycine radical" evidence="4">
    <location>
        <begin position="569"/>
        <end position="689"/>
    </location>
</feature>
<dbReference type="GO" id="GO:0016829">
    <property type="term" value="F:lyase activity"/>
    <property type="evidence" value="ECO:0007669"/>
    <property type="project" value="UniProtKB-KW"/>
</dbReference>
<dbReference type="PANTHER" id="PTHR43641">
    <property type="entry name" value="FORMATE ACETYLTRANSFERASE 3-RELATED"/>
    <property type="match status" value="1"/>
</dbReference>
<organism evidence="6 7">
    <name type="scientific">Biomaibacter acetigenes</name>
    <dbReference type="NCBI Taxonomy" id="2316383"/>
    <lineage>
        <taxon>Bacteria</taxon>
        <taxon>Bacillati</taxon>
        <taxon>Bacillota</taxon>
        <taxon>Clostridia</taxon>
        <taxon>Thermosediminibacterales</taxon>
        <taxon>Tepidanaerobacteraceae</taxon>
        <taxon>Biomaibacter</taxon>
    </lineage>
</organism>
<name>A0A3G2R7B0_9FIRM</name>
<dbReference type="InterPro" id="IPR051215">
    <property type="entry name" value="GRE"/>
</dbReference>